<comment type="caution">
    <text evidence="2">The sequence shown here is derived from an EMBL/GenBank/DDBJ whole genome shotgun (WGS) entry which is preliminary data.</text>
</comment>
<reference evidence="2" key="1">
    <citation type="submission" date="2019-08" db="EMBL/GenBank/DDBJ databases">
        <authorList>
            <person name="Kucharzyk K."/>
            <person name="Murdoch R.W."/>
            <person name="Higgins S."/>
            <person name="Loffler F."/>
        </authorList>
    </citation>
    <scope>NUCLEOTIDE SEQUENCE</scope>
</reference>
<gene>
    <name evidence="2" type="ORF">SDC9_209479</name>
</gene>
<dbReference type="Pfam" id="PF14302">
    <property type="entry name" value="DUF4377"/>
    <property type="match status" value="1"/>
</dbReference>
<dbReference type="EMBL" id="VSSQ01138759">
    <property type="protein sequence ID" value="MPN61737.1"/>
    <property type="molecule type" value="Genomic_DNA"/>
</dbReference>
<protein>
    <recommendedName>
        <fullName evidence="1">DUF4377 domain-containing protein</fullName>
    </recommendedName>
</protein>
<proteinExistence type="predicted"/>
<name>A0A645JEH0_9ZZZZ</name>
<evidence type="ECO:0000313" key="2">
    <source>
        <dbReference type="EMBL" id="MPN61737.1"/>
    </source>
</evidence>
<dbReference type="InterPro" id="IPR025485">
    <property type="entry name" value="DUF4377"/>
</dbReference>
<sequence>MQQLQLAQRFEVIPAGNNLPIRLNLYFADGLRWELIGSPTPATRYGPAGERMFLEVAPEKVDCNNPLMPKAKCLRVRELSFDNKGIKRVTGDWRVMQGAIEGYNYEPGIRNVLRVNRYALAKNAAQPADAPTHAYVLDMIVESERMR</sequence>
<organism evidence="2">
    <name type="scientific">bioreactor metagenome</name>
    <dbReference type="NCBI Taxonomy" id="1076179"/>
    <lineage>
        <taxon>unclassified sequences</taxon>
        <taxon>metagenomes</taxon>
        <taxon>ecological metagenomes</taxon>
    </lineage>
</organism>
<evidence type="ECO:0000259" key="1">
    <source>
        <dbReference type="Pfam" id="PF14302"/>
    </source>
</evidence>
<feature type="domain" description="DUF4377" evidence="1">
    <location>
        <begin position="55"/>
        <end position="142"/>
    </location>
</feature>
<dbReference type="AlphaFoldDB" id="A0A645JEH0"/>
<accession>A0A645JEH0</accession>